<dbReference type="SUPFAM" id="SSF52467">
    <property type="entry name" value="DHS-like NAD/FAD-binding domain"/>
    <property type="match status" value="1"/>
</dbReference>
<comment type="cofactor">
    <cofactor evidence="4">
        <name>Zn(2+)</name>
        <dbReference type="ChEBI" id="CHEBI:29105"/>
    </cofactor>
    <text evidence="4">Binds 1 zinc ion per subunit.</text>
</comment>
<accession>A0A930B976</accession>
<comment type="subcellular location">
    <subcellularLocation>
        <location evidence="4">Cytoplasm</location>
    </subcellularLocation>
</comment>
<dbReference type="Gene3D" id="3.30.1600.10">
    <property type="entry name" value="SIR2/SIRT2 'Small Domain"/>
    <property type="match status" value="1"/>
</dbReference>
<feature type="binding site" evidence="4 5">
    <location>
        <position position="168"/>
    </location>
    <ligand>
        <name>Zn(2+)</name>
        <dbReference type="ChEBI" id="CHEBI:29105"/>
    </ligand>
</feature>
<feature type="binding site" evidence="4">
    <location>
        <position position="229"/>
    </location>
    <ligand>
        <name>NAD(+)</name>
        <dbReference type="ChEBI" id="CHEBI:57540"/>
    </ligand>
</feature>
<sequence length="260" mass="29326">MKKMDSRERRIFMAPMEEFIEMLKSHNRIVFFGGAGVSTESDIPDFRGKGGLYRQKTEFPWSPEEMLSHHFYAEHPVEFFTLYKEREGMMLEAEPNRAHTALAESEKMGKLSAVVTQNIDGLHQKAGSKKVIELHGSVLRNICQKCGRMYDMEEFMELCSPVPHCPGCGGVVKPDVVLYEEMLDRNTIEDAIDEISRADMLIIGGTSLVVYPAAGYVDYFQGDSLVMINRDETPRDSRCSLVFRESVGKVLEAGVAALKK</sequence>
<feature type="binding site" evidence="4">
    <location>
        <position position="46"/>
    </location>
    <ligand>
        <name>nicotinamide</name>
        <dbReference type="ChEBI" id="CHEBI:17154"/>
    </ligand>
</feature>
<dbReference type="EMBL" id="JABZMK010000058">
    <property type="protein sequence ID" value="MBF1129834.1"/>
    <property type="molecule type" value="Genomic_DNA"/>
</dbReference>
<comment type="catalytic activity">
    <reaction evidence="4">
        <text>N(6)-acetyl-L-lysyl-[protein] + NAD(+) + H2O = 2''-O-acetyl-ADP-D-ribose + nicotinamide + L-lysyl-[protein]</text>
        <dbReference type="Rhea" id="RHEA:43636"/>
        <dbReference type="Rhea" id="RHEA-COMP:9752"/>
        <dbReference type="Rhea" id="RHEA-COMP:10731"/>
        <dbReference type="ChEBI" id="CHEBI:15377"/>
        <dbReference type="ChEBI" id="CHEBI:17154"/>
        <dbReference type="ChEBI" id="CHEBI:29969"/>
        <dbReference type="ChEBI" id="CHEBI:57540"/>
        <dbReference type="ChEBI" id="CHEBI:61930"/>
        <dbReference type="ChEBI" id="CHEBI:83767"/>
        <dbReference type="EC" id="2.3.1.286"/>
    </reaction>
</comment>
<comment type="caution">
    <text evidence="4">Lacks conserved residue(s) required for the propagation of feature annotation.</text>
</comment>
<dbReference type="CDD" id="cd01407">
    <property type="entry name" value="SIR2-fam"/>
    <property type="match status" value="1"/>
</dbReference>
<feature type="binding site" evidence="4">
    <location>
        <position position="119"/>
    </location>
    <ligand>
        <name>NAD(+)</name>
        <dbReference type="ChEBI" id="CHEBI:57540"/>
    </ligand>
</feature>
<dbReference type="InterPro" id="IPR003000">
    <property type="entry name" value="Sirtuin"/>
</dbReference>
<gene>
    <name evidence="4" type="primary">cobB</name>
    <name evidence="7" type="ORF">HXL70_07310</name>
</gene>
<feature type="domain" description="Deacetylase sirtuin-type" evidence="6">
    <location>
        <begin position="9"/>
        <end position="260"/>
    </location>
</feature>
<evidence type="ECO:0000256" key="2">
    <source>
        <dbReference type="ARBA" id="ARBA00022679"/>
    </source>
</evidence>
<feature type="binding site" evidence="4">
    <location>
        <position position="46"/>
    </location>
    <ligand>
        <name>NAD(+)</name>
        <dbReference type="ChEBI" id="CHEBI:57540"/>
    </ligand>
</feature>
<dbReference type="EC" id="2.3.1.286" evidence="4"/>
<dbReference type="InterPro" id="IPR026591">
    <property type="entry name" value="Sirtuin_cat_small_dom_sf"/>
</dbReference>
<feature type="binding site" evidence="4">
    <location>
        <position position="135"/>
    </location>
    <ligand>
        <name>NAD(+)</name>
        <dbReference type="ChEBI" id="CHEBI:57540"/>
    </ligand>
</feature>
<keyword evidence="4 5" id="KW-0862">Zinc</keyword>
<dbReference type="GO" id="GO:0070403">
    <property type="term" value="F:NAD+ binding"/>
    <property type="evidence" value="ECO:0007669"/>
    <property type="project" value="UniProtKB-UniRule"/>
</dbReference>
<feature type="binding site" evidence="4">
    <location>
        <position position="247"/>
    </location>
    <ligand>
        <name>NAD(+)</name>
        <dbReference type="ChEBI" id="CHEBI:57540"/>
    </ligand>
</feature>
<evidence type="ECO:0000256" key="1">
    <source>
        <dbReference type="ARBA" id="ARBA00022490"/>
    </source>
</evidence>
<reference evidence="7" key="1">
    <citation type="submission" date="2020-04" db="EMBL/GenBank/DDBJ databases">
        <title>Deep metagenomics examines the oral microbiome during advanced dental caries in children, revealing novel taxa and co-occurrences with host molecules.</title>
        <authorList>
            <person name="Baker J.L."/>
            <person name="Morton J.T."/>
            <person name="Dinis M."/>
            <person name="Alvarez R."/>
            <person name="Tran N.C."/>
            <person name="Knight R."/>
            <person name="Edlund A."/>
        </authorList>
    </citation>
    <scope>NUCLEOTIDE SEQUENCE</scope>
    <source>
        <strain evidence="7">JCVI_32_bin.14</strain>
    </source>
</reference>
<dbReference type="AlphaFoldDB" id="A0A930B976"/>
<dbReference type="Proteomes" id="UP000757890">
    <property type="component" value="Unassembled WGS sequence"/>
</dbReference>
<feature type="binding site" evidence="4">
    <location>
        <position position="39"/>
    </location>
    <ligand>
        <name>NAD(+)</name>
        <dbReference type="ChEBI" id="CHEBI:57540"/>
    </ligand>
</feature>
<keyword evidence="1 4" id="KW-0963">Cytoplasm</keyword>
<feature type="binding site" evidence="4 5">
    <location>
        <position position="143"/>
    </location>
    <ligand>
        <name>Zn(2+)</name>
        <dbReference type="ChEBI" id="CHEBI:29105"/>
    </ligand>
</feature>
<dbReference type="InterPro" id="IPR028628">
    <property type="entry name" value="Sirtuin_class_U"/>
</dbReference>
<comment type="similarity">
    <text evidence="4">Belongs to the sirtuin family. Class U subfamily.</text>
</comment>
<dbReference type="InterPro" id="IPR029035">
    <property type="entry name" value="DHS-like_NAD/FAD-binding_dom"/>
</dbReference>
<comment type="function">
    <text evidence="4">NAD-dependent protein deacetylase which modulates the activities of several enzymes which are inactive in their acetylated form.</text>
</comment>
<dbReference type="PANTHER" id="PTHR11085">
    <property type="entry name" value="NAD-DEPENDENT PROTEIN DEACYLASE SIRTUIN-5, MITOCHONDRIAL-RELATED"/>
    <property type="match status" value="1"/>
</dbReference>
<proteinExistence type="inferred from homology"/>
<dbReference type="Gene3D" id="3.40.50.1220">
    <property type="entry name" value="TPP-binding domain"/>
    <property type="match status" value="1"/>
</dbReference>
<dbReference type="NCBIfam" id="NF001752">
    <property type="entry name" value="PRK00481.1-1"/>
    <property type="match status" value="1"/>
</dbReference>
<dbReference type="HAMAP" id="MF_01968">
    <property type="entry name" value="Sirtuin_ClassU"/>
    <property type="match status" value="1"/>
</dbReference>
<dbReference type="InterPro" id="IPR050134">
    <property type="entry name" value="NAD-dep_sirtuin_deacylases"/>
</dbReference>
<evidence type="ECO:0000259" key="6">
    <source>
        <dbReference type="PROSITE" id="PS50305"/>
    </source>
</evidence>
<protein>
    <recommendedName>
        <fullName evidence="4">NAD-dependent protein deacetylase</fullName>
        <ecNumber evidence="4">2.3.1.286</ecNumber>
    </recommendedName>
    <alternativeName>
        <fullName evidence="4">Regulatory protein SIR2 homolog</fullName>
    </alternativeName>
</protein>
<dbReference type="NCBIfam" id="NF001753">
    <property type="entry name" value="PRK00481.1-3"/>
    <property type="match status" value="1"/>
</dbReference>
<dbReference type="PANTHER" id="PTHR11085:SF4">
    <property type="entry name" value="NAD-DEPENDENT PROTEIN DEACYLASE"/>
    <property type="match status" value="1"/>
</dbReference>
<dbReference type="PROSITE" id="PS50305">
    <property type="entry name" value="SIRTUIN"/>
    <property type="match status" value="1"/>
</dbReference>
<feature type="binding site" evidence="4">
    <location>
        <position position="206"/>
    </location>
    <ligand>
        <name>NAD(+)</name>
        <dbReference type="ChEBI" id="CHEBI:57540"/>
    </ligand>
</feature>
<dbReference type="GO" id="GO:0017136">
    <property type="term" value="F:histone deacetylase activity, NAD-dependent"/>
    <property type="evidence" value="ECO:0007669"/>
    <property type="project" value="TreeGrafter"/>
</dbReference>
<feature type="binding site" evidence="4">
    <location>
        <position position="207"/>
    </location>
    <ligand>
        <name>NAD(+)</name>
        <dbReference type="ChEBI" id="CHEBI:57540"/>
    </ligand>
</feature>
<keyword evidence="3 4" id="KW-0520">NAD</keyword>
<feature type="active site" description="Proton acceptor" evidence="4 5">
    <location>
        <position position="135"/>
    </location>
</feature>
<dbReference type="InterPro" id="IPR026590">
    <property type="entry name" value="Ssirtuin_cat_dom"/>
</dbReference>
<dbReference type="GO" id="GO:0005737">
    <property type="term" value="C:cytoplasm"/>
    <property type="evidence" value="ECO:0007669"/>
    <property type="project" value="UniProtKB-SubCell"/>
</dbReference>
<feature type="binding site" evidence="4">
    <location>
        <position position="119"/>
    </location>
    <ligand>
        <name>nicotinamide</name>
        <dbReference type="ChEBI" id="CHEBI:17154"/>
    </ligand>
</feature>
<feature type="binding site" evidence="4">
    <location>
        <position position="120"/>
    </location>
    <ligand>
        <name>NAD(+)</name>
        <dbReference type="ChEBI" id="CHEBI:57540"/>
    </ligand>
</feature>
<feature type="binding site" evidence="4">
    <location>
        <position position="47"/>
    </location>
    <ligand>
        <name>NAD(+)</name>
        <dbReference type="ChEBI" id="CHEBI:57540"/>
    </ligand>
</feature>
<name>A0A930B976_9FIRM</name>
<feature type="binding site" evidence="4 5">
    <location>
        <position position="146"/>
    </location>
    <ligand>
        <name>Zn(2+)</name>
        <dbReference type="ChEBI" id="CHEBI:29105"/>
    </ligand>
</feature>
<dbReference type="Pfam" id="PF02146">
    <property type="entry name" value="SIR2"/>
    <property type="match status" value="1"/>
</dbReference>
<evidence type="ECO:0000313" key="8">
    <source>
        <dbReference type="Proteomes" id="UP000757890"/>
    </source>
</evidence>
<evidence type="ECO:0000256" key="4">
    <source>
        <dbReference type="HAMAP-Rule" id="MF_01968"/>
    </source>
</evidence>
<evidence type="ECO:0000313" key="7">
    <source>
        <dbReference type="EMBL" id="MBF1129834.1"/>
    </source>
</evidence>
<evidence type="ECO:0000256" key="5">
    <source>
        <dbReference type="PROSITE-ProRule" id="PRU00236"/>
    </source>
</evidence>
<dbReference type="GO" id="GO:0008270">
    <property type="term" value="F:zinc ion binding"/>
    <property type="evidence" value="ECO:0007669"/>
    <property type="project" value="UniProtKB-UniRule"/>
</dbReference>
<feature type="binding site" evidence="4">
    <location>
        <position position="35"/>
    </location>
    <ligand>
        <name>NAD(+)</name>
        <dbReference type="ChEBI" id="CHEBI:57540"/>
    </ligand>
</feature>
<keyword evidence="4 5" id="KW-0479">Metal-binding</keyword>
<feature type="binding site" evidence="4">
    <location>
        <position position="117"/>
    </location>
    <ligand>
        <name>NAD(+)</name>
        <dbReference type="ChEBI" id="CHEBI:57540"/>
    </ligand>
</feature>
<keyword evidence="2 4" id="KW-0808">Transferase</keyword>
<evidence type="ECO:0000256" key="3">
    <source>
        <dbReference type="ARBA" id="ARBA00023027"/>
    </source>
</evidence>
<comment type="caution">
    <text evidence="7">The sequence shown here is derived from an EMBL/GenBank/DDBJ whole genome shotgun (WGS) entry which is preliminary data.</text>
</comment>
<feature type="binding site" evidence="4 5">
    <location>
        <position position="165"/>
    </location>
    <ligand>
        <name>Zn(2+)</name>
        <dbReference type="ChEBI" id="CHEBI:29105"/>
    </ligand>
</feature>
<organism evidence="7 8">
    <name type="scientific">Dialister invisus</name>
    <dbReference type="NCBI Taxonomy" id="218538"/>
    <lineage>
        <taxon>Bacteria</taxon>
        <taxon>Bacillati</taxon>
        <taxon>Bacillota</taxon>
        <taxon>Negativicutes</taxon>
        <taxon>Veillonellales</taxon>
        <taxon>Veillonellaceae</taxon>
        <taxon>Dialister</taxon>
    </lineage>
</organism>
<feature type="binding site" evidence="4">
    <location>
        <position position="120"/>
    </location>
    <ligand>
        <name>nicotinamide</name>
        <dbReference type="ChEBI" id="CHEBI:17154"/>
    </ligand>
</feature>